<keyword evidence="4" id="KW-1185">Reference proteome</keyword>
<organism evidence="1 3">
    <name type="scientific">Candidatus Phytoplasma oryzae</name>
    <dbReference type="NCBI Taxonomy" id="203274"/>
    <lineage>
        <taxon>Bacteria</taxon>
        <taxon>Bacillati</taxon>
        <taxon>Mycoplasmatota</taxon>
        <taxon>Mollicutes</taxon>
        <taxon>Acholeplasmatales</taxon>
        <taxon>Acholeplasmataceae</taxon>
        <taxon>Candidatus Phytoplasma</taxon>
        <taxon>16SrXI (Rice yellow dwarf group)</taxon>
    </lineage>
</organism>
<evidence type="ECO:0000313" key="1">
    <source>
        <dbReference type="EMBL" id="KXT29054.1"/>
    </source>
</evidence>
<evidence type="ECO:0000313" key="3">
    <source>
        <dbReference type="Proteomes" id="UP000070069"/>
    </source>
</evidence>
<dbReference type="EMBL" id="LTBM01000021">
    <property type="protein sequence ID" value="KXT29054.1"/>
    <property type="molecule type" value="Genomic_DNA"/>
</dbReference>
<dbReference type="PATRIC" id="fig|203274.3.peg.282"/>
<dbReference type="AlphaFoldDB" id="A0A139JQB5"/>
<reference evidence="1 3" key="2">
    <citation type="submission" date="2016-02" db="EMBL/GenBank/DDBJ databases">
        <title>A draft genome sequence of Candidatus Phytoplasma oryzae strain Mbita1, the causative agent of Napier Grass stunt disease in Kenya.</title>
        <authorList>
            <person name="Fischer A."/>
            <person name="Santa-Cruz I."/>
            <person name="Wambua L."/>
            <person name="Olds C."/>
            <person name="Midega C."/>
            <person name="Dickinson M."/>
            <person name="Kawicha P."/>
            <person name="Khan Z."/>
            <person name="Masiga D."/>
            <person name="Jores J."/>
            <person name="Bernd S."/>
        </authorList>
    </citation>
    <scope>NUCLEOTIDE SEQUENCE [LARGE SCALE GENOMIC DNA]</scope>
    <source>
        <strain evidence="1">Mbita1</strain>
    </source>
</reference>
<dbReference type="EMBL" id="JHUK01000006">
    <property type="protein sequence ID" value="RAM57658.1"/>
    <property type="molecule type" value="Genomic_DNA"/>
</dbReference>
<comment type="caution">
    <text evidence="1">The sequence shown here is derived from an EMBL/GenBank/DDBJ whole genome shotgun (WGS) entry which is preliminary data.</text>
</comment>
<accession>A0A139JQB5</accession>
<dbReference type="Proteomes" id="UP000249343">
    <property type="component" value="Unassembled WGS sequence"/>
</dbReference>
<gene>
    <name evidence="1" type="ORF">AXA84_0434</name>
    <name evidence="2" type="ORF">DH96_02270</name>
</gene>
<name>A0A139JQB5_9MOLU</name>
<sequence>MINFKNDIQNNLINNINSITEINVKIHVRYLKKENGIVKREWFLNNLFFIFNKKKYNFKEIIVIFNHIDEENPEFFLQPEQIIKIIKGKIINKNKQNILLIDQFQQLSEKERNKNINSS</sequence>
<evidence type="ECO:0000313" key="2">
    <source>
        <dbReference type="EMBL" id="RAM57658.1"/>
    </source>
</evidence>
<reference evidence="2 4" key="1">
    <citation type="submission" date="2014-04" db="EMBL/GenBank/DDBJ databases">
        <title>Genome study of Napier grass stunt phytoplasma.</title>
        <authorList>
            <person name="Kawicha P."/>
            <person name="Dickinson M."/>
            <person name="Hodgetts J."/>
        </authorList>
    </citation>
    <scope>NUCLEOTIDE SEQUENCE [LARGE SCALE GENOMIC DNA]</scope>
    <source>
        <strain evidence="2 4">NGS-S10</strain>
    </source>
</reference>
<dbReference type="RefSeq" id="WP_083515919.1">
    <property type="nucleotide sequence ID" value="NZ_JHUK01000006.1"/>
</dbReference>
<proteinExistence type="predicted"/>
<dbReference type="Proteomes" id="UP000070069">
    <property type="component" value="Unassembled WGS sequence"/>
</dbReference>
<protein>
    <submittedName>
        <fullName evidence="1">Uncharacterized protein</fullName>
    </submittedName>
</protein>
<evidence type="ECO:0000313" key="4">
    <source>
        <dbReference type="Proteomes" id="UP000249343"/>
    </source>
</evidence>